<reference evidence="3" key="1">
    <citation type="submission" date="2023-08" db="EMBL/GenBank/DDBJ databases">
        <title>Comparative genomics and taxonomic characterization of three novel marine species of genus Marivirga.</title>
        <authorList>
            <person name="Muhammad N."/>
            <person name="Kim S.-G."/>
        </authorList>
    </citation>
    <scope>NUCLEOTIDE SEQUENCE [LARGE SCALE GENOMIC DNA]</scope>
    <source>
        <strain evidence="3">ABR2-2</strain>
    </source>
</reference>
<evidence type="ECO:0000313" key="3">
    <source>
        <dbReference type="EMBL" id="WKK86021.2"/>
    </source>
</evidence>
<dbReference type="GO" id="GO:0016758">
    <property type="term" value="F:hexosyltransferase activity"/>
    <property type="evidence" value="ECO:0007669"/>
    <property type="project" value="TreeGrafter"/>
</dbReference>
<keyword evidence="1" id="KW-0328">Glycosyltransferase</keyword>
<accession>A0AA49JI54</accession>
<dbReference type="Proteomes" id="UP001244443">
    <property type="component" value="Chromosome"/>
</dbReference>
<evidence type="ECO:0000256" key="1">
    <source>
        <dbReference type="ARBA" id="ARBA00022676"/>
    </source>
</evidence>
<evidence type="ECO:0000256" key="2">
    <source>
        <dbReference type="ARBA" id="ARBA00022679"/>
    </source>
</evidence>
<evidence type="ECO:0000313" key="4">
    <source>
        <dbReference type="Proteomes" id="UP001244443"/>
    </source>
</evidence>
<organism evidence="3 4">
    <name type="scientific">Marivirga arenosa</name>
    <dbReference type="NCBI Taxonomy" id="3059076"/>
    <lineage>
        <taxon>Bacteria</taxon>
        <taxon>Pseudomonadati</taxon>
        <taxon>Bacteroidota</taxon>
        <taxon>Cytophagia</taxon>
        <taxon>Cytophagales</taxon>
        <taxon>Marivirgaceae</taxon>
        <taxon>Marivirga</taxon>
    </lineage>
</organism>
<dbReference type="RefSeq" id="WP_308358397.1">
    <property type="nucleotide sequence ID" value="NZ_CP129970.2"/>
</dbReference>
<dbReference type="EMBL" id="CP129970">
    <property type="protein sequence ID" value="WKK86021.2"/>
    <property type="molecule type" value="Genomic_DNA"/>
</dbReference>
<gene>
    <name evidence="3" type="ORF">QYS48_03050</name>
</gene>
<keyword evidence="4" id="KW-1185">Reference proteome</keyword>
<dbReference type="PANTHER" id="PTHR34136:SF1">
    <property type="entry name" value="UDP-N-ACETYL-D-MANNOSAMINURONIC ACID TRANSFERASE"/>
    <property type="match status" value="1"/>
</dbReference>
<dbReference type="PANTHER" id="PTHR34136">
    <property type="match status" value="1"/>
</dbReference>
<dbReference type="InterPro" id="IPR004629">
    <property type="entry name" value="WecG_TagA_CpsF"/>
</dbReference>
<proteinExistence type="predicted"/>
<dbReference type="CDD" id="cd06533">
    <property type="entry name" value="Glyco_transf_WecG_TagA"/>
    <property type="match status" value="1"/>
</dbReference>
<keyword evidence="2" id="KW-0808">Transferase</keyword>
<dbReference type="Pfam" id="PF03808">
    <property type="entry name" value="Glyco_tran_WecG"/>
    <property type="match status" value="1"/>
</dbReference>
<dbReference type="NCBIfam" id="TIGR00696">
    <property type="entry name" value="wecG_tagA_cpsF"/>
    <property type="match status" value="1"/>
</dbReference>
<protein>
    <submittedName>
        <fullName evidence="3">WecB/TagA/CpsF family glycosyltransferase</fullName>
    </submittedName>
</protein>
<name>A0AA49JI54_9BACT</name>
<dbReference type="AlphaFoldDB" id="A0AA49JI54"/>
<sequence length="232" mass="27178">MIKVEIINEYKIHAPQTRNELLEYIGNYKGILVAMNAEKILKKDNRLKNLINNNLGYPDGIGAVWALKKKGLQTTKIAGAEFWLDIINKFHRKKSFYLVGASVEVIKQTVNKLQFEFPEIDIRGHRNGFIQTDEEKNDLIQDISKKKPDVVFVAMGTPKQEFLMEEMLSHNKSLYMGLGGSFDVYSGHKNRAPDFFINNWLEWLYRLLKEPTRYKRQLVLIKFFFLVMFNRI</sequence>